<gene>
    <name evidence="7" type="ORF">G5B46_04920</name>
</gene>
<dbReference type="InterPro" id="IPR011123">
    <property type="entry name" value="Y_Y_Y"/>
</dbReference>
<dbReference type="InterPro" id="IPR011110">
    <property type="entry name" value="Reg_prop"/>
</dbReference>
<protein>
    <recommendedName>
        <fullName evidence="6">Histidine kinase/HSP90-like ATPase domain-containing protein</fullName>
    </recommendedName>
</protein>
<evidence type="ECO:0000256" key="4">
    <source>
        <dbReference type="SAM" id="Phobius"/>
    </source>
</evidence>
<dbReference type="PANTHER" id="PTHR24421">
    <property type="entry name" value="NITRATE/NITRITE SENSOR PROTEIN NARX-RELATED"/>
    <property type="match status" value="1"/>
</dbReference>
<dbReference type="Pfam" id="PF07495">
    <property type="entry name" value="Y_Y_Y"/>
    <property type="match status" value="1"/>
</dbReference>
<dbReference type="Gene3D" id="3.30.565.10">
    <property type="entry name" value="Histidine kinase-like ATPase, C-terminal domain"/>
    <property type="match status" value="1"/>
</dbReference>
<keyword evidence="3" id="KW-0902">Two-component regulatory system</keyword>
<dbReference type="SUPFAM" id="SSF55874">
    <property type="entry name" value="ATPase domain of HSP90 chaperone/DNA topoisomerase II/histidine kinase"/>
    <property type="match status" value="1"/>
</dbReference>
<dbReference type="AlphaFoldDB" id="A0A6G4QTT6"/>
<keyword evidence="4" id="KW-0812">Transmembrane</keyword>
<organism evidence="7">
    <name type="scientific">Caulobacter sp. 602-2</name>
    <dbReference type="NCBI Taxonomy" id="2710887"/>
    <lineage>
        <taxon>Bacteria</taxon>
        <taxon>Pseudomonadati</taxon>
        <taxon>Pseudomonadota</taxon>
        <taxon>Alphaproteobacteria</taxon>
        <taxon>Caulobacterales</taxon>
        <taxon>Caulobacteraceae</taxon>
        <taxon>Caulobacter</taxon>
    </lineage>
</organism>
<keyword evidence="1" id="KW-0808">Transferase</keyword>
<dbReference type="GO" id="GO:0016020">
    <property type="term" value="C:membrane"/>
    <property type="evidence" value="ECO:0007669"/>
    <property type="project" value="InterPro"/>
</dbReference>
<evidence type="ECO:0000259" key="6">
    <source>
        <dbReference type="SMART" id="SM00387"/>
    </source>
</evidence>
<accession>A0A6G4QTT6</accession>
<dbReference type="InterPro" id="IPR050482">
    <property type="entry name" value="Sensor_HK_TwoCompSys"/>
</dbReference>
<dbReference type="EMBL" id="JAAKGT010000002">
    <property type="protein sequence ID" value="NGM48942.1"/>
    <property type="molecule type" value="Genomic_DNA"/>
</dbReference>
<evidence type="ECO:0000256" key="2">
    <source>
        <dbReference type="ARBA" id="ARBA00022777"/>
    </source>
</evidence>
<dbReference type="SUPFAM" id="SSF63829">
    <property type="entry name" value="Calcium-dependent phosphotriesterase"/>
    <property type="match status" value="2"/>
</dbReference>
<keyword evidence="4" id="KW-0472">Membrane</keyword>
<dbReference type="CDD" id="cd16917">
    <property type="entry name" value="HATPase_UhpB-NarQ-NarX-like"/>
    <property type="match status" value="1"/>
</dbReference>
<dbReference type="Pfam" id="PF07494">
    <property type="entry name" value="Reg_prop"/>
    <property type="match status" value="1"/>
</dbReference>
<feature type="chain" id="PRO_5026168401" description="Histidine kinase/HSP90-like ATPase domain-containing protein" evidence="5">
    <location>
        <begin position="28"/>
        <end position="1007"/>
    </location>
</feature>
<name>A0A6G4QTT6_9CAUL</name>
<dbReference type="SMART" id="SM00387">
    <property type="entry name" value="HATPase_c"/>
    <property type="match status" value="1"/>
</dbReference>
<keyword evidence="2" id="KW-0418">Kinase</keyword>
<reference evidence="7" key="1">
    <citation type="submission" date="2020-02" db="EMBL/GenBank/DDBJ databases">
        <authorList>
            <person name="Gao J."/>
            <person name="Sun J."/>
        </authorList>
    </citation>
    <scope>NUCLEOTIDE SEQUENCE</scope>
    <source>
        <strain evidence="7">602-2</strain>
    </source>
</reference>
<dbReference type="PANTHER" id="PTHR24421:SF62">
    <property type="entry name" value="SENSORY TRANSDUCTION HISTIDINE KINASE"/>
    <property type="match status" value="1"/>
</dbReference>
<dbReference type="Pfam" id="PF02518">
    <property type="entry name" value="HATPase_c"/>
    <property type="match status" value="1"/>
</dbReference>
<keyword evidence="4" id="KW-1133">Transmembrane helix</keyword>
<dbReference type="RefSeq" id="WP_165256693.1">
    <property type="nucleotide sequence ID" value="NZ_JAAKGT010000002.1"/>
</dbReference>
<feature type="signal peptide" evidence="5">
    <location>
        <begin position="1"/>
        <end position="27"/>
    </location>
</feature>
<dbReference type="Gene3D" id="2.130.10.10">
    <property type="entry name" value="YVTN repeat-like/Quinoprotein amine dehydrogenase"/>
    <property type="match status" value="2"/>
</dbReference>
<dbReference type="InterPro" id="IPR013783">
    <property type="entry name" value="Ig-like_fold"/>
</dbReference>
<keyword evidence="5" id="KW-0732">Signal</keyword>
<dbReference type="GO" id="GO:0046983">
    <property type="term" value="F:protein dimerization activity"/>
    <property type="evidence" value="ECO:0007669"/>
    <property type="project" value="InterPro"/>
</dbReference>
<evidence type="ECO:0000256" key="1">
    <source>
        <dbReference type="ARBA" id="ARBA00022679"/>
    </source>
</evidence>
<dbReference type="InterPro" id="IPR011712">
    <property type="entry name" value="Sig_transdc_His_kin_sub3_dim/P"/>
</dbReference>
<feature type="transmembrane region" description="Helical" evidence="4">
    <location>
        <begin position="752"/>
        <end position="772"/>
    </location>
</feature>
<dbReference type="Pfam" id="PF07730">
    <property type="entry name" value="HisKA_3"/>
    <property type="match status" value="1"/>
</dbReference>
<dbReference type="InterPro" id="IPR003594">
    <property type="entry name" value="HATPase_dom"/>
</dbReference>
<dbReference type="Gene3D" id="1.20.5.1930">
    <property type="match status" value="1"/>
</dbReference>
<dbReference type="SUPFAM" id="SSF101898">
    <property type="entry name" value="NHL repeat"/>
    <property type="match status" value="1"/>
</dbReference>
<dbReference type="Gene3D" id="2.60.40.10">
    <property type="entry name" value="Immunoglobulins"/>
    <property type="match status" value="1"/>
</dbReference>
<evidence type="ECO:0000256" key="3">
    <source>
        <dbReference type="ARBA" id="ARBA00023012"/>
    </source>
</evidence>
<dbReference type="InterPro" id="IPR036890">
    <property type="entry name" value="HATPase_C_sf"/>
</dbReference>
<dbReference type="GO" id="GO:0000155">
    <property type="term" value="F:phosphorelay sensor kinase activity"/>
    <property type="evidence" value="ECO:0007669"/>
    <property type="project" value="InterPro"/>
</dbReference>
<comment type="caution">
    <text evidence="7">The sequence shown here is derived from an EMBL/GenBank/DDBJ whole genome shotgun (WGS) entry which is preliminary data.</text>
</comment>
<evidence type="ECO:0000256" key="5">
    <source>
        <dbReference type="SAM" id="SignalP"/>
    </source>
</evidence>
<proteinExistence type="predicted"/>
<sequence length="1007" mass="109677">MKRAGGLRNGLAGAALALALAGTAAWAAPALEPLGEYKRVSWSIEGGAPSRVNTIGQSKDGYLWIGSVDGLFRFDGVAFEPIRREGPKPGRLNVSQVLGARSGALWVGLGRSGGVAVYRDGRLIDARMPDPSREVTSLAEDREGGIWVARGGRKRATLARWHDGRWREFGPEAGLPEQEIWQVFFDRQGVQWLVLTDTVLRRAPGETRFSPTGAKVARRASLAEDALGRLWLSDSTSTRLLRGEAPAASSLTRAYPRRDEVGASRILFDRKGDLWGATWTDGVVHISAPGVAAKQADALRIQSYKAVHGLTSDQTHAVFEDREGNIWFGTELGLDMLRPAAVTVEQAIPPNSARGYRMTSTPDGAVWIADAHTLYAIAPGRAPKPVLRTDWSAGSLCAGAGDAVWVTLRDTVLRVRGGKVETYPKPAEASAYGCAEDEDGRLWMAALDKGLYWREGGAWNRWQGGSSGSGIASNAALQPDGRAAILFRNAPSRIVRPPFEPIHKARFPIGEIEGLLPGREALYLSGGQGFARLRGGAVASLDAERYPWLASVNGLVQTPAGDTWTIGDAGVVRMRSADLDRALDAPGAPLARRVFDFRDGLNSFVQKSPGQQIAAGGDGRIWILTRRNVVVVDPARLTVNTLPPPVAIRSVSVGDQRFRDPSALRLPAGTRGLRIHYTALSFPAPDRVRFRYRLEGVDSDWVDAGDRREVIYDDLHPGTFQFRVKAANSDGVWNEQGATLTVEIPPTLVETWWFRAAGVLAVALALWGVYALRLRRVSAQIKDRLEQRAAERERIARELHDTLLQSVQGLIMRFQSVAYQIPDDLPAKDVINQALDRADQMLVEGRDRVRDLRGTEVRRLDIVLRELMAEQPFETGVKVELVTEGTPRSVQALVQEEIVRIAGEALFNAARHAKAGQVLVKVAYGVRQLQVTIRDDGVGIGANRMAWASREGHYGLIGMHERAGKMGAQLAIESASGKGTTIALSVVGSIAYPTQPWFARLGRKKQA</sequence>
<dbReference type="InterPro" id="IPR015943">
    <property type="entry name" value="WD40/YVTN_repeat-like_dom_sf"/>
</dbReference>
<evidence type="ECO:0000313" key="7">
    <source>
        <dbReference type="EMBL" id="NGM48942.1"/>
    </source>
</evidence>
<feature type="domain" description="Histidine kinase/HSP90-like ATPase" evidence="6">
    <location>
        <begin position="893"/>
        <end position="990"/>
    </location>
</feature>